<feature type="repeat" description="TPR" evidence="1">
    <location>
        <begin position="11"/>
        <end position="44"/>
    </location>
</feature>
<reference evidence="3" key="1">
    <citation type="journal article" date="2020" name="Stud. Mycol.">
        <title>101 Dothideomycetes genomes: a test case for predicting lifestyles and emergence of pathogens.</title>
        <authorList>
            <person name="Haridas S."/>
            <person name="Albert R."/>
            <person name="Binder M."/>
            <person name="Bloem J."/>
            <person name="Labutti K."/>
            <person name="Salamov A."/>
            <person name="Andreopoulos B."/>
            <person name="Baker S."/>
            <person name="Barry K."/>
            <person name="Bills G."/>
            <person name="Bluhm B."/>
            <person name="Cannon C."/>
            <person name="Castanera R."/>
            <person name="Culley D."/>
            <person name="Daum C."/>
            <person name="Ezra D."/>
            <person name="Gonzalez J."/>
            <person name="Henrissat B."/>
            <person name="Kuo A."/>
            <person name="Liang C."/>
            <person name="Lipzen A."/>
            <person name="Lutzoni F."/>
            <person name="Magnuson J."/>
            <person name="Mondo S."/>
            <person name="Nolan M."/>
            <person name="Ohm R."/>
            <person name="Pangilinan J."/>
            <person name="Park H.-J."/>
            <person name="Ramirez L."/>
            <person name="Alfaro M."/>
            <person name="Sun H."/>
            <person name="Tritt A."/>
            <person name="Yoshinaga Y."/>
            <person name="Zwiers L.-H."/>
            <person name="Turgeon B."/>
            <person name="Goodwin S."/>
            <person name="Spatafora J."/>
            <person name="Crous P."/>
            <person name="Grigoriev I."/>
        </authorList>
    </citation>
    <scope>NUCLEOTIDE SEQUENCE</scope>
    <source>
        <strain evidence="3">ATCC 36951</strain>
    </source>
</reference>
<accession>A0A6A6C188</accession>
<evidence type="ECO:0000313" key="3">
    <source>
        <dbReference type="EMBL" id="KAF2159910.1"/>
    </source>
</evidence>
<organism evidence="3 4">
    <name type="scientific">Zasmidium cellare ATCC 36951</name>
    <dbReference type="NCBI Taxonomy" id="1080233"/>
    <lineage>
        <taxon>Eukaryota</taxon>
        <taxon>Fungi</taxon>
        <taxon>Dikarya</taxon>
        <taxon>Ascomycota</taxon>
        <taxon>Pezizomycotina</taxon>
        <taxon>Dothideomycetes</taxon>
        <taxon>Dothideomycetidae</taxon>
        <taxon>Mycosphaerellales</taxon>
        <taxon>Mycosphaerellaceae</taxon>
        <taxon>Zasmidium</taxon>
    </lineage>
</organism>
<feature type="domain" description="DUF4470" evidence="2">
    <location>
        <begin position="171"/>
        <end position="244"/>
    </location>
</feature>
<gene>
    <name evidence="3" type="ORF">M409DRAFT_29720</name>
</gene>
<dbReference type="RefSeq" id="XP_033660799.1">
    <property type="nucleotide sequence ID" value="XM_033809596.1"/>
</dbReference>
<evidence type="ECO:0000259" key="2">
    <source>
        <dbReference type="Pfam" id="PF14737"/>
    </source>
</evidence>
<proteinExistence type="predicted"/>
<evidence type="ECO:0000256" key="1">
    <source>
        <dbReference type="PROSITE-ProRule" id="PRU00339"/>
    </source>
</evidence>
<dbReference type="InterPro" id="IPR011990">
    <property type="entry name" value="TPR-like_helical_dom_sf"/>
</dbReference>
<name>A0A6A6C188_ZASCE</name>
<dbReference type="SUPFAM" id="SSF48452">
    <property type="entry name" value="TPR-like"/>
    <property type="match status" value="1"/>
</dbReference>
<dbReference type="Pfam" id="PF14737">
    <property type="entry name" value="DUF4470"/>
    <property type="match status" value="1"/>
</dbReference>
<dbReference type="GeneID" id="54562868"/>
<keyword evidence="1" id="KW-0802">TPR repeat</keyword>
<evidence type="ECO:0000313" key="4">
    <source>
        <dbReference type="Proteomes" id="UP000799537"/>
    </source>
</evidence>
<dbReference type="Proteomes" id="UP000799537">
    <property type="component" value="Unassembled WGS sequence"/>
</dbReference>
<dbReference type="Gene3D" id="1.25.40.10">
    <property type="entry name" value="Tetratricopeptide repeat domain"/>
    <property type="match status" value="1"/>
</dbReference>
<protein>
    <recommendedName>
        <fullName evidence="2">DUF4470 domain-containing protein</fullName>
    </recommendedName>
</protein>
<dbReference type="PROSITE" id="PS50005">
    <property type="entry name" value="TPR"/>
    <property type="match status" value="1"/>
</dbReference>
<dbReference type="InterPro" id="IPR027974">
    <property type="entry name" value="DUF4470"/>
</dbReference>
<dbReference type="SMART" id="SM00028">
    <property type="entry name" value="TPR"/>
    <property type="match status" value="2"/>
</dbReference>
<dbReference type="EMBL" id="ML993632">
    <property type="protein sequence ID" value="KAF2159910.1"/>
    <property type="molecule type" value="Genomic_DNA"/>
</dbReference>
<keyword evidence="4" id="KW-1185">Reference proteome</keyword>
<dbReference type="Pfam" id="PF13414">
    <property type="entry name" value="TPR_11"/>
    <property type="match status" value="1"/>
</dbReference>
<dbReference type="AlphaFoldDB" id="A0A6A6C188"/>
<dbReference type="OrthoDB" id="2423701at2759"/>
<dbReference type="InterPro" id="IPR019734">
    <property type="entry name" value="TPR_rpt"/>
</dbReference>
<sequence length="927" mass="105609">MTVDNTPSTDSASLRAHGNELYKAGKIEEAIPLYQQSAELAPLDPAPLSNLSAAYYELGNYPASVTASDQALALLEDEAKRQKVAARKSKSLVYSLNYQAAIEALGSVSGDNDNADTVKAVQNAIDSQASVQDWVELRTRLVNELPRCKPQIRNVPEYFVVGHDVPDSLYDRSLLKTGRDKISLLFAGIGDSRNLHATFLSFFLDESQGKLPMDKAFHITICDHKPAVIARDILIHGIISELADCGDDFEKQIDSFTIPLLYYLYLSPIMPDAFHILLQRNITHLIKVLEDPQFRMRTLYVPQMYRPAILKILREWQHEAGEEYHTVRMRKETIRQRAKDRASLELTMMQYPEASTSIHNPPEGCEKEEAFYRNTGVLVMNWTSHNKVLETELQKAYADFDPRNPNALDTSFLDVVDASWKTNPTFIDLEWQRNREDSHADTCIGHDPFRFGHELKSVGMAAPEKQGLLNYFGFWLTFVAKGLTAVKSRLRVECCIGDITTVLEQIRIGAVGHRTPIPVHEGQQTARSDTSKIHSDLARDDKSAIQKPQIKADHQLDDFPKAYDRIHLSNIPDYIGGSFATFLYAMPVLHPGKQCYSMANCLRNPPRFKTHVHFNHEYLAGLSSPWDLVKAFQVRMEDIEQPDAPLILSDYTKWHRKPVSRNLSSLLSREQIELWLFRFFLKISIPMTREMREQTLIYSPLNLTAIVRLCAHLYHVGYPAHWLSGVLEEICSGKIKTRARPPRSDPLTFEETKTSFPLLSQSTAPFATEFTTLLSMSQCTLPFGILSPHIPPIHLAHQYSFVFPEVPDIVAETPVFVLVLFSMHQLPKEAEQRGMRKFLLSDETGSRTEKGRIAREEGIHVISTWQWHRQEKKATFWLRKDVFEALDHSTWGISIWRTDSWLRQAGPELLVDVVDEGPWISSQSKEY</sequence>